<proteinExistence type="predicted"/>
<accession>A0A4D4K3H8</accession>
<evidence type="ECO:0000313" key="2">
    <source>
        <dbReference type="EMBL" id="GDY40849.1"/>
    </source>
</evidence>
<evidence type="ECO:0000313" key="3">
    <source>
        <dbReference type="Proteomes" id="UP000299290"/>
    </source>
</evidence>
<dbReference type="AlphaFoldDB" id="A0A4D4K3H8"/>
<dbReference type="EMBL" id="BJHV01000001">
    <property type="protein sequence ID" value="GDY40849.1"/>
    <property type="molecule type" value="Genomic_DNA"/>
</dbReference>
<comment type="caution">
    <text evidence="2">The sequence shown here is derived from an EMBL/GenBank/DDBJ whole genome shotgun (WGS) entry which is preliminary data.</text>
</comment>
<evidence type="ECO:0000256" key="1">
    <source>
        <dbReference type="SAM" id="MobiDB-lite"/>
    </source>
</evidence>
<protein>
    <submittedName>
        <fullName evidence="2">Uncharacterized protein</fullName>
    </submittedName>
</protein>
<gene>
    <name evidence="2" type="ORF">SANT12839_017310</name>
</gene>
<sequence length="113" mass="11337">MPDFTVYSTLFGPTSVTDSVAGPAGLLNRTVTGPDTAISQLPSAQAATSRPSAADTEGFAEGLRLPEGLVDGDAERDADGWSAREGAPSVSSDPPQPATARAVSTASPRPAPA</sequence>
<organism evidence="2 3">
    <name type="scientific">Streptomyces antimycoticus</name>
    <dbReference type="NCBI Taxonomy" id="68175"/>
    <lineage>
        <taxon>Bacteria</taxon>
        <taxon>Bacillati</taxon>
        <taxon>Actinomycetota</taxon>
        <taxon>Actinomycetes</taxon>
        <taxon>Kitasatosporales</taxon>
        <taxon>Streptomycetaceae</taxon>
        <taxon>Streptomyces</taxon>
        <taxon>Streptomyces violaceusniger group</taxon>
    </lineage>
</organism>
<feature type="region of interest" description="Disordered" evidence="1">
    <location>
        <begin position="15"/>
        <end position="113"/>
    </location>
</feature>
<name>A0A4D4K3H8_9ACTN</name>
<reference evidence="2 3" key="1">
    <citation type="journal article" date="2020" name="Int. J. Syst. Evol. Microbiol.">
        <title>Reclassification of Streptomyces castelarensis and Streptomyces sporoclivatus as later heterotypic synonyms of Streptomyces antimycoticus.</title>
        <authorList>
            <person name="Komaki H."/>
            <person name="Tamura T."/>
        </authorList>
    </citation>
    <scope>NUCLEOTIDE SEQUENCE [LARGE SCALE GENOMIC DNA]</scope>
    <source>
        <strain evidence="2 3">NBRC 12839</strain>
    </source>
</reference>
<keyword evidence="3" id="KW-1185">Reference proteome</keyword>
<feature type="compositionally biased region" description="Polar residues" evidence="1">
    <location>
        <begin position="29"/>
        <end position="51"/>
    </location>
</feature>
<dbReference type="Proteomes" id="UP000299290">
    <property type="component" value="Unassembled WGS sequence"/>
</dbReference>